<comment type="subcellular location">
    <subcellularLocation>
        <location evidence="1">Nucleus</location>
    </subcellularLocation>
</comment>
<evidence type="ECO:0000256" key="3">
    <source>
        <dbReference type="ARBA" id="ARBA00023125"/>
    </source>
</evidence>
<dbReference type="Proteomes" id="UP001054821">
    <property type="component" value="Chromosome 1"/>
</dbReference>
<evidence type="ECO:0000256" key="4">
    <source>
        <dbReference type="ARBA" id="ARBA00023163"/>
    </source>
</evidence>
<dbReference type="AlphaFoldDB" id="A0AAD4ZK25"/>
<dbReference type="EMBL" id="JAJFAZ020000001">
    <property type="protein sequence ID" value="KAI5348381.1"/>
    <property type="molecule type" value="Genomic_DNA"/>
</dbReference>
<evidence type="ECO:0000256" key="1">
    <source>
        <dbReference type="ARBA" id="ARBA00004123"/>
    </source>
</evidence>
<keyword evidence="8" id="KW-1185">Reference proteome</keyword>
<comment type="caution">
    <text evidence="7">The sequence shown here is derived from an EMBL/GenBank/DDBJ whole genome shotgun (WGS) entry which is preliminary data.</text>
</comment>
<organism evidence="7 8">
    <name type="scientific">Prunus dulcis</name>
    <name type="common">Almond</name>
    <name type="synonym">Amygdalus dulcis</name>
    <dbReference type="NCBI Taxonomy" id="3755"/>
    <lineage>
        <taxon>Eukaryota</taxon>
        <taxon>Viridiplantae</taxon>
        <taxon>Streptophyta</taxon>
        <taxon>Embryophyta</taxon>
        <taxon>Tracheophyta</taxon>
        <taxon>Spermatophyta</taxon>
        <taxon>Magnoliopsida</taxon>
        <taxon>eudicotyledons</taxon>
        <taxon>Gunneridae</taxon>
        <taxon>Pentapetalae</taxon>
        <taxon>rosids</taxon>
        <taxon>fabids</taxon>
        <taxon>Rosales</taxon>
        <taxon>Rosaceae</taxon>
        <taxon>Amygdaloideae</taxon>
        <taxon>Amygdaleae</taxon>
        <taxon>Prunus</taxon>
    </lineage>
</organism>
<evidence type="ECO:0000313" key="7">
    <source>
        <dbReference type="EMBL" id="KAI5348381.1"/>
    </source>
</evidence>
<evidence type="ECO:0000256" key="5">
    <source>
        <dbReference type="ARBA" id="ARBA00023242"/>
    </source>
</evidence>
<proteinExistence type="predicted"/>
<evidence type="ECO:0000313" key="8">
    <source>
        <dbReference type="Proteomes" id="UP001054821"/>
    </source>
</evidence>
<keyword evidence="4" id="KW-0804">Transcription</keyword>
<dbReference type="InterPro" id="IPR003441">
    <property type="entry name" value="NAC-dom"/>
</dbReference>
<dbReference type="GO" id="GO:0005634">
    <property type="term" value="C:nucleus"/>
    <property type="evidence" value="ECO:0007669"/>
    <property type="project" value="UniProtKB-SubCell"/>
</dbReference>
<gene>
    <name evidence="7" type="ORF">L3X38_001268</name>
</gene>
<protein>
    <recommendedName>
        <fullName evidence="6">NAC domain-containing protein</fullName>
    </recommendedName>
</protein>
<dbReference type="GO" id="GO:0003677">
    <property type="term" value="F:DNA binding"/>
    <property type="evidence" value="ECO:0007669"/>
    <property type="project" value="UniProtKB-KW"/>
</dbReference>
<dbReference type="InterPro" id="IPR036093">
    <property type="entry name" value="NAC_dom_sf"/>
</dbReference>
<reference evidence="7 8" key="1">
    <citation type="journal article" date="2022" name="G3 (Bethesda)">
        <title>Whole-genome sequence and methylome profiling of the almond [Prunus dulcis (Mill.) D.A. Webb] cultivar 'Nonpareil'.</title>
        <authorList>
            <person name="D'Amico-Willman K.M."/>
            <person name="Ouma W.Z."/>
            <person name="Meulia T."/>
            <person name="Sideli G.M."/>
            <person name="Gradziel T.M."/>
            <person name="Fresnedo-Ramirez J."/>
        </authorList>
    </citation>
    <scope>NUCLEOTIDE SEQUENCE [LARGE SCALE GENOMIC DNA]</scope>
    <source>
        <strain evidence="7">Clone GOH B32 T37-40</strain>
    </source>
</reference>
<sequence length="332" mass="38629">MANSGVTQLVGFRFRPTDQEIIGFFLYKMVVEKRPLTSMPPYNKVIHKCNLFGNKREPSEIWRDYGGDQLKDQDLYFFSELQRNGLRIQRKTGRGTWSETVTYQNVKEEVDEINGKSNLDVIGRKRKFRYENGSTSEDHAGWLLDEYSLFKKACKNGTSSNCYDFDVVICRLRRKGNMDNTTTYDPEYFIDTNYKSFDIDGLFAELDREPPLLHWQQLPEIVESQEEPCVNQFDGPVEAATSDLRNFEYNIDELVGLIGNADDHEDPNLFFELDELLAEDAEPLSTSELDDVHNMIRHCGQPTIRPKQLQVQFHYGSELQFLYMTEEEIMAD</sequence>
<keyword evidence="3" id="KW-0238">DNA-binding</keyword>
<dbReference type="PANTHER" id="PTHR31989">
    <property type="entry name" value="NAC DOMAIN-CONTAINING PROTEIN 82-RELATED"/>
    <property type="match status" value="1"/>
</dbReference>
<keyword evidence="2" id="KW-0805">Transcription regulation</keyword>
<accession>A0AAD4ZK25</accession>
<dbReference type="Pfam" id="PF02365">
    <property type="entry name" value="NAM"/>
    <property type="match status" value="1"/>
</dbReference>
<dbReference type="Gene3D" id="2.170.150.80">
    <property type="entry name" value="NAC domain"/>
    <property type="match status" value="1"/>
</dbReference>
<dbReference type="SUPFAM" id="SSF101941">
    <property type="entry name" value="NAC domain"/>
    <property type="match status" value="1"/>
</dbReference>
<dbReference type="GO" id="GO:0006355">
    <property type="term" value="P:regulation of DNA-templated transcription"/>
    <property type="evidence" value="ECO:0007669"/>
    <property type="project" value="InterPro"/>
</dbReference>
<name>A0AAD4ZK25_PRUDU</name>
<evidence type="ECO:0000259" key="6">
    <source>
        <dbReference type="PROSITE" id="PS51005"/>
    </source>
</evidence>
<keyword evidence="5" id="KW-0539">Nucleus</keyword>
<evidence type="ECO:0000256" key="2">
    <source>
        <dbReference type="ARBA" id="ARBA00023015"/>
    </source>
</evidence>
<feature type="domain" description="NAC" evidence="6">
    <location>
        <begin position="8"/>
        <end position="175"/>
    </location>
</feature>
<dbReference type="PROSITE" id="PS51005">
    <property type="entry name" value="NAC"/>
    <property type="match status" value="1"/>
</dbReference>